<dbReference type="RefSeq" id="WP_198881911.1">
    <property type="nucleotide sequence ID" value="NZ_JAEKJA010000007.1"/>
</dbReference>
<dbReference type="Pfam" id="PF02211">
    <property type="entry name" value="NHase_beta_C"/>
    <property type="match status" value="1"/>
</dbReference>
<evidence type="ECO:0000313" key="9">
    <source>
        <dbReference type="Proteomes" id="UP000609531"/>
    </source>
</evidence>
<comment type="similarity">
    <text evidence="2 5">Belongs to the nitrile hydratase subunit beta family.</text>
</comment>
<dbReference type="GO" id="GO:0018822">
    <property type="term" value="F:nitrile hydratase activity"/>
    <property type="evidence" value="ECO:0007669"/>
    <property type="project" value="UniProtKB-EC"/>
</dbReference>
<dbReference type="InterPro" id="IPR003168">
    <property type="entry name" value="Nitrile_hydratase_bsu"/>
</dbReference>
<dbReference type="Pfam" id="PF21006">
    <property type="entry name" value="NHase_beta_N"/>
    <property type="match status" value="1"/>
</dbReference>
<dbReference type="PIRSF" id="PIRSF001427">
    <property type="entry name" value="NHase_beta"/>
    <property type="match status" value="1"/>
</dbReference>
<keyword evidence="3 5" id="KW-0456">Lyase</keyword>
<dbReference type="EMBL" id="JAEKJA010000007">
    <property type="protein sequence ID" value="MBJ3776023.1"/>
    <property type="molecule type" value="Genomic_DNA"/>
</dbReference>
<dbReference type="Gene3D" id="1.10.472.20">
    <property type="entry name" value="Nitrile hydratase, beta subunit"/>
    <property type="match status" value="1"/>
</dbReference>
<dbReference type="InterPro" id="IPR024690">
    <property type="entry name" value="CN_hydtase_beta_dom_C"/>
</dbReference>
<comment type="catalytic activity">
    <reaction evidence="4 5">
        <text>an aliphatic primary amide = an aliphatic nitrile + H2O</text>
        <dbReference type="Rhea" id="RHEA:12673"/>
        <dbReference type="ChEBI" id="CHEBI:15377"/>
        <dbReference type="ChEBI" id="CHEBI:65285"/>
        <dbReference type="ChEBI" id="CHEBI:80291"/>
        <dbReference type="EC" id="4.2.1.84"/>
    </reaction>
</comment>
<feature type="domain" description="Nitrile hydratase beta subunit" evidence="6">
    <location>
        <begin position="116"/>
        <end position="205"/>
    </location>
</feature>
<dbReference type="EC" id="4.2.1.84" evidence="5"/>
<dbReference type="Gene3D" id="2.30.30.50">
    <property type="match status" value="1"/>
</dbReference>
<organism evidence="8 9">
    <name type="scientific">Acuticoccus mangrovi</name>
    <dbReference type="NCBI Taxonomy" id="2796142"/>
    <lineage>
        <taxon>Bacteria</taxon>
        <taxon>Pseudomonadati</taxon>
        <taxon>Pseudomonadota</taxon>
        <taxon>Alphaproteobacteria</taxon>
        <taxon>Hyphomicrobiales</taxon>
        <taxon>Amorphaceae</taxon>
        <taxon>Acuticoccus</taxon>
    </lineage>
</organism>
<dbReference type="SUPFAM" id="SSF50090">
    <property type="entry name" value="Electron transport accessory proteins"/>
    <property type="match status" value="1"/>
</dbReference>
<evidence type="ECO:0000259" key="6">
    <source>
        <dbReference type="Pfam" id="PF02211"/>
    </source>
</evidence>
<evidence type="ECO:0000256" key="2">
    <source>
        <dbReference type="ARBA" id="ARBA00009098"/>
    </source>
</evidence>
<reference evidence="8" key="1">
    <citation type="submission" date="2020-12" db="EMBL/GenBank/DDBJ databases">
        <title>Bacterial taxonomy.</title>
        <authorList>
            <person name="Pan X."/>
        </authorList>
    </citation>
    <scope>NUCLEOTIDE SEQUENCE</scope>
    <source>
        <strain evidence="8">B2012</strain>
    </source>
</reference>
<comment type="caution">
    <text evidence="8">The sequence shown here is derived from an EMBL/GenBank/DDBJ whole genome shotgun (WGS) entry which is preliminary data.</text>
</comment>
<dbReference type="AlphaFoldDB" id="A0A934MG00"/>
<evidence type="ECO:0000259" key="7">
    <source>
        <dbReference type="Pfam" id="PF21006"/>
    </source>
</evidence>
<evidence type="ECO:0000256" key="1">
    <source>
        <dbReference type="ARBA" id="ARBA00004042"/>
    </source>
</evidence>
<evidence type="ECO:0000256" key="5">
    <source>
        <dbReference type="PIRNR" id="PIRNR001427"/>
    </source>
</evidence>
<dbReference type="Proteomes" id="UP000609531">
    <property type="component" value="Unassembled WGS sequence"/>
</dbReference>
<accession>A0A934MG00</accession>
<evidence type="ECO:0000313" key="8">
    <source>
        <dbReference type="EMBL" id="MBJ3776023.1"/>
    </source>
</evidence>
<dbReference type="NCBIfam" id="TIGR03888">
    <property type="entry name" value="nitrile_beta"/>
    <property type="match status" value="1"/>
</dbReference>
<protein>
    <recommendedName>
        <fullName evidence="5">Nitrile hydratase subunit beta</fullName>
        <shortName evidence="5">NHase</shortName>
        <ecNumber evidence="5">4.2.1.84</ecNumber>
    </recommendedName>
</protein>
<name>A0A934MG00_9HYPH</name>
<feature type="domain" description="Nitrile hydratase beta subunit-like N-terminal" evidence="7">
    <location>
        <begin position="1"/>
        <end position="94"/>
    </location>
</feature>
<proteinExistence type="inferred from homology"/>
<dbReference type="InterPro" id="IPR049054">
    <property type="entry name" value="CN_hydtase_beta-like_N"/>
</dbReference>
<sequence>MNGPADIGGAHGFGPVTPERDEPIFHAEWERRAFALTLAMGATGLWTIDRSRAVRESLPRPLYYTSTYYEIWLTALERLVADAGVAEGEAVPRQVLTADTVRPAMARGGPVDRPGPAPAFAAGDRVRVKPMRPASHTRAPQYVRGREGTVVRVHGVHVFPDTNAAGAGEAPAPLYNVAFAAETLWGPDTTAADVHVDLFEPYLEPA</sequence>
<evidence type="ECO:0000256" key="3">
    <source>
        <dbReference type="ARBA" id="ARBA00023239"/>
    </source>
</evidence>
<dbReference type="InterPro" id="IPR042262">
    <property type="entry name" value="CN_hydtase_beta_C"/>
</dbReference>
<comment type="function">
    <text evidence="1 5">NHase catalyzes the hydration of various nitrile compounds to the corresponding amides.</text>
</comment>
<keyword evidence="9" id="KW-1185">Reference proteome</keyword>
<gene>
    <name evidence="8" type="primary">nthB</name>
    <name evidence="8" type="ORF">JCR33_10015</name>
</gene>
<dbReference type="GO" id="GO:0046914">
    <property type="term" value="F:transition metal ion binding"/>
    <property type="evidence" value="ECO:0007669"/>
    <property type="project" value="InterPro"/>
</dbReference>
<dbReference type="InterPro" id="IPR008990">
    <property type="entry name" value="Elect_transpt_acc-like_dom_sf"/>
</dbReference>
<evidence type="ECO:0000256" key="4">
    <source>
        <dbReference type="ARBA" id="ARBA00044877"/>
    </source>
</evidence>